<protein>
    <submittedName>
        <fullName evidence="2">Uncharacterized protein</fullName>
    </submittedName>
</protein>
<name>A0A024U1K9_9STRA</name>
<evidence type="ECO:0000256" key="1">
    <source>
        <dbReference type="SAM" id="Phobius"/>
    </source>
</evidence>
<feature type="transmembrane region" description="Helical" evidence="1">
    <location>
        <begin position="766"/>
        <end position="789"/>
    </location>
</feature>
<gene>
    <name evidence="2" type="ORF">H310_07684</name>
</gene>
<dbReference type="OrthoDB" id="10445377at2759"/>
<dbReference type="eggNOG" id="ENOG502SD6V">
    <property type="taxonomic scope" value="Eukaryota"/>
</dbReference>
<reference evidence="2" key="1">
    <citation type="submission" date="2013-12" db="EMBL/GenBank/DDBJ databases">
        <title>The Genome Sequence of Aphanomyces invadans NJM9701.</title>
        <authorList>
            <consortium name="The Broad Institute Genomics Platform"/>
            <person name="Russ C."/>
            <person name="Tyler B."/>
            <person name="van West P."/>
            <person name="Dieguez-Uribeondo J."/>
            <person name="Young S.K."/>
            <person name="Zeng Q."/>
            <person name="Gargeya S."/>
            <person name="Fitzgerald M."/>
            <person name="Abouelleil A."/>
            <person name="Alvarado L."/>
            <person name="Chapman S.B."/>
            <person name="Gainer-Dewar J."/>
            <person name="Goldberg J."/>
            <person name="Griggs A."/>
            <person name="Gujja S."/>
            <person name="Hansen M."/>
            <person name="Howarth C."/>
            <person name="Imamovic A."/>
            <person name="Ireland A."/>
            <person name="Larimer J."/>
            <person name="McCowan C."/>
            <person name="Murphy C."/>
            <person name="Pearson M."/>
            <person name="Poon T.W."/>
            <person name="Priest M."/>
            <person name="Roberts A."/>
            <person name="Saif S."/>
            <person name="Shea T."/>
            <person name="Sykes S."/>
            <person name="Wortman J."/>
            <person name="Nusbaum C."/>
            <person name="Birren B."/>
        </authorList>
    </citation>
    <scope>NUCLEOTIDE SEQUENCE [LARGE SCALE GENOMIC DNA]</scope>
    <source>
        <strain evidence="2">NJM9701</strain>
    </source>
</reference>
<accession>A0A024U1K9</accession>
<keyword evidence="1" id="KW-0472">Membrane</keyword>
<feature type="transmembrane region" description="Helical" evidence="1">
    <location>
        <begin position="624"/>
        <end position="641"/>
    </location>
</feature>
<feature type="transmembrane region" description="Helical" evidence="1">
    <location>
        <begin position="918"/>
        <end position="938"/>
    </location>
</feature>
<feature type="transmembrane region" description="Helical" evidence="1">
    <location>
        <begin position="25"/>
        <end position="50"/>
    </location>
</feature>
<dbReference type="VEuPathDB" id="FungiDB:H310_07684"/>
<proteinExistence type="predicted"/>
<dbReference type="GeneID" id="20084734"/>
<keyword evidence="1" id="KW-1133">Transmembrane helix</keyword>
<dbReference type="EMBL" id="KI913965">
    <property type="protein sequence ID" value="ETW00311.1"/>
    <property type="molecule type" value="Genomic_DNA"/>
</dbReference>
<evidence type="ECO:0000313" key="2">
    <source>
        <dbReference type="EMBL" id="ETW00311.1"/>
    </source>
</evidence>
<organism evidence="2">
    <name type="scientific">Aphanomyces invadans</name>
    <dbReference type="NCBI Taxonomy" id="157072"/>
    <lineage>
        <taxon>Eukaryota</taxon>
        <taxon>Sar</taxon>
        <taxon>Stramenopiles</taxon>
        <taxon>Oomycota</taxon>
        <taxon>Saprolegniomycetes</taxon>
        <taxon>Saprolegniales</taxon>
        <taxon>Verrucalvaceae</taxon>
        <taxon>Aphanomyces</taxon>
    </lineage>
</organism>
<feature type="transmembrane region" description="Helical" evidence="1">
    <location>
        <begin position="594"/>
        <end position="618"/>
    </location>
</feature>
<feature type="transmembrane region" description="Helical" evidence="1">
    <location>
        <begin position="678"/>
        <end position="704"/>
    </location>
</feature>
<dbReference type="RefSeq" id="XP_008871336.1">
    <property type="nucleotide sequence ID" value="XM_008873114.1"/>
</dbReference>
<keyword evidence="1" id="KW-0812">Transmembrane</keyword>
<sequence length="1828" mass="200794">MAAVPPPPTTPWRARLPRPSKRLDLVFGVAYIILSIACAISYASMLAPFLENDLFWTKFNTTGVHAFVADYFNSRMWNTSTAAALPLFDRLAVEKNYADATTNVDIQATDTRRIGMEQMQDIGAAILALRAQTTGNTVVSFTCYCWLDFTKIWEVAHTAKRQRRCLDRYTHNGAVYMESMLRNTQWTSWYKQHGMGFDMAYGSAVRSHPRGTQWLEATTTALKTFSQPQEQAYWLSHDVTEYTVSWANGQDHGLSDVVLIRNAWQTFSIPIKHLIQKSRGVLWTSTIASFGVWNDLFYALDMTASLVRSDNASFVHLGEDLSPEFWIGVYPYTMPSILLHDYIGPLGAMDLKYVAVPVPLLAAYDDVANRLRHLLHASAQFSDTYSRLPATPTTIMLPPPAKWQHQSGPWTFFGGNLFCYDGHGHDYVQDGFGFDDGCTEPFMPATVRPSRRSALLALSLQRLSSPWSPSSHPFLQSVEPALDLFLAPPIAKSVLLPHDLHNTTADDAFPVLEFVQYAAAVNRTPALLRYALLDPSDPLWAAAGWIMVVDWIQGSREVVRFEGDDATVVLMSRQSESISFRPDPLGVPSRFTSLVWMLFVYFNGVLCLVLAFLAQTIVLFRVAPAGYTLVTFNAITGVVWIGRPLLLLRGTIAMGVLSTSAISLTADPWTQFSVAPRSLWSAMVAAGETLWLTLALCDILTLFTTRHTKKIVALASAMIWTSSVVLETTAPIVPTATMDRQCSSSFMDMQLECVSGVVEIGSYTRLVTLGLMQIGCIALACAIVTLWSVATSLPRRPPAAVVSASVMVPSIAHYLIDNVSAVYCDRTACVISGFVPFMHNSKEHLFSVLLWLIIPIQEAQRPSEQPPPPPLLARTPADMHPTLKLGALTLIMSSLPASPPPVLHPPHHSRRWLNRYRVVLGVVFLISSAVSSVLFFVVSQVKLANDFLWADFNTTGMHSFLAKVYNTQLIYRRGEFLYAGDGSPAPPVVLALGDPSTGDSTLYNKSIAEVRASALAARDVQFDETSLLDNIRGLRRTDGCDAAWIATQYCFVDFDQRWEMATSARRQHRCASMAMNGAVFLESLLRNTNIRACWGDALEIGIDRDLQMSMAGRQWLESTAAVTTSAPDEVAYWRRHNITSYVVAWQNYKALGIAESIRVQTTFASTYALTIKQSNGTYRFALQTSFKMHWGFANDLALVVANMTARDAMPMLKRAATTTIDKPGRSLIRGSANYAFANDSAMESNLFASNLLASPLNAGLALVRDAVGPFGTIDVRHVPCPRPMLALLQAVTVAIKTAIASTLDAQASVLPSRSTFRPAPRKWNELNPYVLGGSPFCPSQTTGQVLLTGILTQFSHSASCSGAFGEVIQLDMETGSLALLATTSSQANASAFIHDVCAAVTVATSTPRCLSTLVPLLQWMHTYLSSQELAALATLVPAAQQAVVETHVQVMQFVQPVGVDTDIELWRQDLIDPIGDPHFTVLGWSLVAEWAQGAREVVALHGDSGAPLTVISLRDMPDTFQPSELETPTNVAYYCHKCIQYTTSVGFVTAAITLVYTFVSGGDVEGGNLLAISRVAGVVWVGRLLLFLRSMVAIALLSTSNLKLDVRGVFTTIQAPHPTGVYVLLTFLAGLEISWLETILSDIGMLFTRAHTASYKAYSSAITSTLAVLLTIVAPVQPTLELARSCDVVQVDFQVVCLAGTVAIGSSTRFALLCAITAGTLVVCYAYQRMAHPSFALPPHRQSLWLPASAFYLYRKAPWVFSDILFLDKASAFMCGLVSIRHGDAIYVLDIKTWRMFTIRIDDAFRSSHLSQDKGDQARIDMAIPLLE</sequence>
<feature type="transmembrane region" description="Helical" evidence="1">
    <location>
        <begin position="711"/>
        <end position="733"/>
    </location>
</feature>